<proteinExistence type="predicted"/>
<reference evidence="1 2" key="1">
    <citation type="journal article" date="2010" name="Nature">
        <title>Genome sequencing and analysis of the model grass Brachypodium distachyon.</title>
        <authorList>
            <consortium name="International Brachypodium Initiative"/>
        </authorList>
    </citation>
    <scope>NUCLEOTIDE SEQUENCE [LARGE SCALE GENOMIC DNA]</scope>
    <source>
        <strain evidence="1 2">Bd21</strain>
    </source>
</reference>
<dbReference type="Gramene" id="PNT76205">
    <property type="protein sequence ID" value="PNT76205"/>
    <property type="gene ID" value="BRADI_1g45718v3"/>
</dbReference>
<dbReference type="Proteomes" id="UP000008810">
    <property type="component" value="Chromosome 1"/>
</dbReference>
<evidence type="ECO:0000313" key="1">
    <source>
        <dbReference type="EMBL" id="PNT76205.1"/>
    </source>
</evidence>
<dbReference type="EMBL" id="CM000880">
    <property type="protein sequence ID" value="PNT76205.1"/>
    <property type="molecule type" value="Genomic_DNA"/>
</dbReference>
<accession>A0A2K2DPK0</accession>
<dbReference type="AlphaFoldDB" id="A0A2K2DPK0"/>
<reference evidence="2" key="3">
    <citation type="submission" date="2018-08" db="UniProtKB">
        <authorList>
            <consortium name="EnsemblPlants"/>
        </authorList>
    </citation>
    <scope>IDENTIFICATION</scope>
    <source>
        <strain evidence="2">cv. Bd21</strain>
    </source>
</reference>
<protein>
    <submittedName>
        <fullName evidence="1 2">Uncharacterized protein</fullName>
    </submittedName>
</protein>
<dbReference type="EnsemblPlants" id="PNT76205">
    <property type="protein sequence ID" value="PNT76205"/>
    <property type="gene ID" value="BRADI_1g45718v3"/>
</dbReference>
<evidence type="ECO:0000313" key="2">
    <source>
        <dbReference type="EnsemblPlants" id="PNT76205"/>
    </source>
</evidence>
<evidence type="ECO:0000313" key="3">
    <source>
        <dbReference type="Proteomes" id="UP000008810"/>
    </source>
</evidence>
<keyword evidence="3" id="KW-1185">Reference proteome</keyword>
<gene>
    <name evidence="1" type="ORF">BRADI_1g45718v3</name>
</gene>
<reference evidence="1" key="2">
    <citation type="submission" date="2017-06" db="EMBL/GenBank/DDBJ databases">
        <title>WGS assembly of Brachypodium distachyon.</title>
        <authorList>
            <consortium name="The International Brachypodium Initiative"/>
            <person name="Lucas S."/>
            <person name="Harmon-Smith M."/>
            <person name="Lail K."/>
            <person name="Tice H."/>
            <person name="Grimwood J."/>
            <person name="Bruce D."/>
            <person name="Barry K."/>
            <person name="Shu S."/>
            <person name="Lindquist E."/>
            <person name="Wang M."/>
            <person name="Pitluck S."/>
            <person name="Vogel J.P."/>
            <person name="Garvin D.F."/>
            <person name="Mockler T.C."/>
            <person name="Schmutz J."/>
            <person name="Rokhsar D."/>
            <person name="Bevan M.W."/>
        </authorList>
    </citation>
    <scope>NUCLEOTIDE SEQUENCE</scope>
    <source>
        <strain evidence="1">Bd21</strain>
    </source>
</reference>
<sequence>MGWTLERRALHSCGQRSVDRYVRQKRSILEYHIVRPVVQSLERRSDKASDDVDVCRPLVTNPVMHPMSRSTSFMKHENSKCGYQISADGLLTRINLIHRSTN</sequence>
<name>A0A2K2DPK0_BRADI</name>
<dbReference type="InParanoid" id="A0A2K2DPK0"/>
<organism evidence="1">
    <name type="scientific">Brachypodium distachyon</name>
    <name type="common">Purple false brome</name>
    <name type="synonym">Trachynia distachya</name>
    <dbReference type="NCBI Taxonomy" id="15368"/>
    <lineage>
        <taxon>Eukaryota</taxon>
        <taxon>Viridiplantae</taxon>
        <taxon>Streptophyta</taxon>
        <taxon>Embryophyta</taxon>
        <taxon>Tracheophyta</taxon>
        <taxon>Spermatophyta</taxon>
        <taxon>Magnoliopsida</taxon>
        <taxon>Liliopsida</taxon>
        <taxon>Poales</taxon>
        <taxon>Poaceae</taxon>
        <taxon>BOP clade</taxon>
        <taxon>Pooideae</taxon>
        <taxon>Stipodae</taxon>
        <taxon>Brachypodieae</taxon>
        <taxon>Brachypodium</taxon>
    </lineage>
</organism>